<protein>
    <submittedName>
        <fullName evidence="1">Uncharacterized protein</fullName>
    </submittedName>
</protein>
<gene>
    <name evidence="1" type="ORF">S12H4_38421</name>
</gene>
<comment type="caution">
    <text evidence="1">The sequence shown here is derived from an EMBL/GenBank/DDBJ whole genome shotgun (WGS) entry which is preliminary data.</text>
</comment>
<sequence>MVVGVFADFLEVVVFAAYPQAFLAVDRPRRLWGRQAQKYIIRANSGL</sequence>
<dbReference type="EMBL" id="BARW01023122">
    <property type="protein sequence ID" value="GAI92059.1"/>
    <property type="molecule type" value="Genomic_DNA"/>
</dbReference>
<accession>X1UI80</accession>
<name>X1UI80_9ZZZZ</name>
<reference evidence="1" key="1">
    <citation type="journal article" date="2014" name="Front. Microbiol.">
        <title>High frequency of phylogenetically diverse reductive dehalogenase-homologous genes in deep subseafloor sedimentary metagenomes.</title>
        <authorList>
            <person name="Kawai M."/>
            <person name="Futagami T."/>
            <person name="Toyoda A."/>
            <person name="Takaki Y."/>
            <person name="Nishi S."/>
            <person name="Hori S."/>
            <person name="Arai W."/>
            <person name="Tsubouchi T."/>
            <person name="Morono Y."/>
            <person name="Uchiyama I."/>
            <person name="Ito T."/>
            <person name="Fujiyama A."/>
            <person name="Inagaki F."/>
            <person name="Takami H."/>
        </authorList>
    </citation>
    <scope>NUCLEOTIDE SEQUENCE</scope>
    <source>
        <strain evidence="1">Expedition CK06-06</strain>
    </source>
</reference>
<dbReference type="AlphaFoldDB" id="X1UI80"/>
<organism evidence="1">
    <name type="scientific">marine sediment metagenome</name>
    <dbReference type="NCBI Taxonomy" id="412755"/>
    <lineage>
        <taxon>unclassified sequences</taxon>
        <taxon>metagenomes</taxon>
        <taxon>ecological metagenomes</taxon>
    </lineage>
</organism>
<evidence type="ECO:0000313" key="1">
    <source>
        <dbReference type="EMBL" id="GAI92059.1"/>
    </source>
</evidence>
<feature type="non-terminal residue" evidence="1">
    <location>
        <position position="47"/>
    </location>
</feature>
<proteinExistence type="predicted"/>